<evidence type="ECO:0000313" key="2">
    <source>
        <dbReference type="Proteomes" id="UP000298030"/>
    </source>
</evidence>
<dbReference type="EMBL" id="QPFP01000057">
    <property type="protein sequence ID" value="TEB25392.1"/>
    <property type="molecule type" value="Genomic_DNA"/>
</dbReference>
<keyword evidence="2" id="KW-1185">Reference proteome</keyword>
<gene>
    <name evidence="1" type="ORF">FA13DRAFT_1738323</name>
</gene>
<reference evidence="1 2" key="1">
    <citation type="journal article" date="2019" name="Nat. Ecol. Evol.">
        <title>Megaphylogeny resolves global patterns of mushroom evolution.</title>
        <authorList>
            <person name="Varga T."/>
            <person name="Krizsan K."/>
            <person name="Foldi C."/>
            <person name="Dima B."/>
            <person name="Sanchez-Garcia M."/>
            <person name="Sanchez-Ramirez S."/>
            <person name="Szollosi G.J."/>
            <person name="Szarkandi J.G."/>
            <person name="Papp V."/>
            <person name="Albert L."/>
            <person name="Andreopoulos W."/>
            <person name="Angelini C."/>
            <person name="Antonin V."/>
            <person name="Barry K.W."/>
            <person name="Bougher N.L."/>
            <person name="Buchanan P."/>
            <person name="Buyck B."/>
            <person name="Bense V."/>
            <person name="Catcheside P."/>
            <person name="Chovatia M."/>
            <person name="Cooper J."/>
            <person name="Damon W."/>
            <person name="Desjardin D."/>
            <person name="Finy P."/>
            <person name="Geml J."/>
            <person name="Haridas S."/>
            <person name="Hughes K."/>
            <person name="Justo A."/>
            <person name="Karasinski D."/>
            <person name="Kautmanova I."/>
            <person name="Kiss B."/>
            <person name="Kocsube S."/>
            <person name="Kotiranta H."/>
            <person name="LaButti K.M."/>
            <person name="Lechner B.E."/>
            <person name="Liimatainen K."/>
            <person name="Lipzen A."/>
            <person name="Lukacs Z."/>
            <person name="Mihaltcheva S."/>
            <person name="Morgado L.N."/>
            <person name="Niskanen T."/>
            <person name="Noordeloos M.E."/>
            <person name="Ohm R.A."/>
            <person name="Ortiz-Santana B."/>
            <person name="Ovrebo C."/>
            <person name="Racz N."/>
            <person name="Riley R."/>
            <person name="Savchenko A."/>
            <person name="Shiryaev A."/>
            <person name="Soop K."/>
            <person name="Spirin V."/>
            <person name="Szebenyi C."/>
            <person name="Tomsovsky M."/>
            <person name="Tulloss R.E."/>
            <person name="Uehling J."/>
            <person name="Grigoriev I.V."/>
            <person name="Vagvolgyi C."/>
            <person name="Papp T."/>
            <person name="Martin F.M."/>
            <person name="Miettinen O."/>
            <person name="Hibbett D.S."/>
            <person name="Nagy L.G."/>
        </authorList>
    </citation>
    <scope>NUCLEOTIDE SEQUENCE [LARGE SCALE GENOMIC DNA]</scope>
    <source>
        <strain evidence="1 2">FP101781</strain>
    </source>
</reference>
<dbReference type="Proteomes" id="UP000298030">
    <property type="component" value="Unassembled WGS sequence"/>
</dbReference>
<evidence type="ECO:0000313" key="1">
    <source>
        <dbReference type="EMBL" id="TEB25392.1"/>
    </source>
</evidence>
<comment type="caution">
    <text evidence="1">The sequence shown here is derived from an EMBL/GenBank/DDBJ whole genome shotgun (WGS) entry which is preliminary data.</text>
</comment>
<dbReference type="AlphaFoldDB" id="A0A4Y7SUC2"/>
<name>A0A4Y7SUC2_COPMI</name>
<protein>
    <submittedName>
        <fullName evidence="1">Uncharacterized protein</fullName>
    </submittedName>
</protein>
<proteinExistence type="predicted"/>
<sequence length="111" mass="12641">MNATALIDGNRKGYKAYASSLPRIARRTPCVSFYVLRDWLPSFTEMTDDIEYNAKSWRYHVLQVGPHQGHSSTLSMRLALHAFRSVSLRPSGYHLRVIAGREDAAPQVRNH</sequence>
<organism evidence="1 2">
    <name type="scientific">Coprinellus micaceus</name>
    <name type="common">Glistening ink-cap mushroom</name>
    <name type="synonym">Coprinus micaceus</name>
    <dbReference type="NCBI Taxonomy" id="71717"/>
    <lineage>
        <taxon>Eukaryota</taxon>
        <taxon>Fungi</taxon>
        <taxon>Dikarya</taxon>
        <taxon>Basidiomycota</taxon>
        <taxon>Agaricomycotina</taxon>
        <taxon>Agaricomycetes</taxon>
        <taxon>Agaricomycetidae</taxon>
        <taxon>Agaricales</taxon>
        <taxon>Agaricineae</taxon>
        <taxon>Psathyrellaceae</taxon>
        <taxon>Coprinellus</taxon>
    </lineage>
</organism>
<accession>A0A4Y7SUC2</accession>